<evidence type="ECO:0000256" key="1">
    <source>
        <dbReference type="ARBA" id="ARBA00004651"/>
    </source>
</evidence>
<keyword evidence="4 10" id="KW-0812">Transmembrane</keyword>
<evidence type="ECO:0000256" key="5">
    <source>
        <dbReference type="ARBA" id="ARBA00022725"/>
    </source>
</evidence>
<sequence>MEEFNKKWSRINFLLSHMTVNITTGSLKDRLVISVVAMVNVLFFVCLFLHLWNSEFALNFNILVSGLTFFGCAHYLFRLAVGFFKVDLYTELMQKIKALYTEKGDDEEDEQILAKHLMNSLKIFSLIDKCFSVLYVLAGMMTGVYFRYNPDYGLMIDLPFISLDIFQGNFLWREFPYFIQEYFYTSFGVTVIILDLGIIFMGIQVIAELNILTDSMNLLNEKIKTHPMFLHRIIRRHCSLIENINLLNDIIAESSFVQLMLTFATILFGMTFLITYTTGYVNYIIVCGSGGIGLSICILGEFIRNKTESLSDTLYMTNWYDLSAKDQKIFLIMLGMAQRGYGLKSAGMYDINLYTFVQIFKIAFSYSAVLYSLSN</sequence>
<dbReference type="PANTHER" id="PTHR21137:SF35">
    <property type="entry name" value="ODORANT RECEPTOR 19A-RELATED"/>
    <property type="match status" value="1"/>
</dbReference>
<evidence type="ECO:0000256" key="3">
    <source>
        <dbReference type="ARBA" id="ARBA00022606"/>
    </source>
</evidence>
<evidence type="ECO:0000256" key="10">
    <source>
        <dbReference type="RuleBase" id="RU351113"/>
    </source>
</evidence>
<protein>
    <recommendedName>
        <fullName evidence="10">Odorant receptor</fullName>
    </recommendedName>
</protein>
<feature type="transmembrane region" description="Helical" evidence="10">
    <location>
        <begin position="152"/>
        <end position="172"/>
    </location>
</feature>
<feature type="transmembrane region" description="Helical" evidence="10">
    <location>
        <begin position="256"/>
        <end position="276"/>
    </location>
</feature>
<keyword evidence="8 10" id="KW-0675">Receptor</keyword>
<evidence type="ECO:0000256" key="4">
    <source>
        <dbReference type="ARBA" id="ARBA00022692"/>
    </source>
</evidence>
<reference evidence="11" key="1">
    <citation type="submission" date="2020-05" db="UniProtKB">
        <authorList>
            <consortium name="EnsemblMetazoa"/>
        </authorList>
    </citation>
    <scope>IDENTIFICATION</scope>
    <source>
        <strain evidence="11">Jacobina</strain>
    </source>
</reference>
<evidence type="ECO:0000256" key="7">
    <source>
        <dbReference type="ARBA" id="ARBA00023136"/>
    </source>
</evidence>
<comment type="subcellular location">
    <subcellularLocation>
        <location evidence="1 10">Cell membrane</location>
        <topology evidence="1 10">Multi-pass membrane protein</topology>
    </subcellularLocation>
</comment>
<dbReference type="EMBL" id="AJWK01000641">
    <property type="status" value="NOT_ANNOTATED_CDS"/>
    <property type="molecule type" value="Genomic_DNA"/>
</dbReference>
<evidence type="ECO:0000256" key="6">
    <source>
        <dbReference type="ARBA" id="ARBA00022989"/>
    </source>
</evidence>
<keyword evidence="3 10" id="KW-0716">Sensory transduction</keyword>
<comment type="similarity">
    <text evidence="10">Belongs to the insect chemoreceptor superfamily. Heteromeric odorant receptor channel (TC 1.A.69) family.</text>
</comment>
<dbReference type="Pfam" id="PF02949">
    <property type="entry name" value="7tm_6"/>
    <property type="match status" value="1"/>
</dbReference>
<feature type="transmembrane region" description="Helical" evidence="10">
    <location>
        <begin position="58"/>
        <end position="77"/>
    </location>
</feature>
<organism evidence="11 12">
    <name type="scientific">Lutzomyia longipalpis</name>
    <name type="common">Sand fly</name>
    <dbReference type="NCBI Taxonomy" id="7200"/>
    <lineage>
        <taxon>Eukaryota</taxon>
        <taxon>Metazoa</taxon>
        <taxon>Ecdysozoa</taxon>
        <taxon>Arthropoda</taxon>
        <taxon>Hexapoda</taxon>
        <taxon>Insecta</taxon>
        <taxon>Pterygota</taxon>
        <taxon>Neoptera</taxon>
        <taxon>Endopterygota</taxon>
        <taxon>Diptera</taxon>
        <taxon>Nematocera</taxon>
        <taxon>Psychodoidea</taxon>
        <taxon>Psychodidae</taxon>
        <taxon>Lutzomyia</taxon>
        <taxon>Lutzomyia</taxon>
    </lineage>
</organism>
<feature type="transmembrane region" description="Helical" evidence="10">
    <location>
        <begin position="31"/>
        <end position="52"/>
    </location>
</feature>
<dbReference type="VEuPathDB" id="VectorBase:LLOJ010886"/>
<dbReference type="GO" id="GO:0005886">
    <property type="term" value="C:plasma membrane"/>
    <property type="evidence" value="ECO:0007669"/>
    <property type="project" value="UniProtKB-SubCell"/>
</dbReference>
<keyword evidence="5 10" id="KW-0552">Olfaction</keyword>
<feature type="transmembrane region" description="Helical" evidence="10">
    <location>
        <begin position="351"/>
        <end position="373"/>
    </location>
</feature>
<evidence type="ECO:0000313" key="12">
    <source>
        <dbReference type="Proteomes" id="UP000092461"/>
    </source>
</evidence>
<keyword evidence="7 10" id="KW-0472">Membrane</keyword>
<accession>A0A3F2ZDB6</accession>
<dbReference type="Proteomes" id="UP000092461">
    <property type="component" value="Unassembled WGS sequence"/>
</dbReference>
<comment type="caution">
    <text evidence="10">Lacks conserved residue(s) required for the propagation of feature annotation.</text>
</comment>
<dbReference type="GO" id="GO:0007165">
    <property type="term" value="P:signal transduction"/>
    <property type="evidence" value="ECO:0007669"/>
    <property type="project" value="UniProtKB-KW"/>
</dbReference>
<feature type="transmembrane region" description="Helical" evidence="10">
    <location>
        <begin position="283"/>
        <end position="303"/>
    </location>
</feature>
<proteinExistence type="inferred from homology"/>
<dbReference type="PANTHER" id="PTHR21137">
    <property type="entry name" value="ODORANT RECEPTOR"/>
    <property type="match status" value="1"/>
</dbReference>
<keyword evidence="6 10" id="KW-1133">Transmembrane helix</keyword>
<dbReference type="VEuPathDB" id="VectorBase:LLONM1_005761"/>
<dbReference type="InterPro" id="IPR004117">
    <property type="entry name" value="7tm6_olfct_rcpt"/>
</dbReference>
<keyword evidence="12" id="KW-1185">Reference proteome</keyword>
<feature type="transmembrane region" description="Helical" evidence="10">
    <location>
        <begin position="184"/>
        <end position="207"/>
    </location>
</feature>
<evidence type="ECO:0000313" key="11">
    <source>
        <dbReference type="EnsemblMetazoa" id="LLOJ010886-PA"/>
    </source>
</evidence>
<keyword evidence="2" id="KW-1003">Cell membrane</keyword>
<evidence type="ECO:0000256" key="9">
    <source>
        <dbReference type="ARBA" id="ARBA00023224"/>
    </source>
</evidence>
<name>A0A3F2ZDB6_LUTLO</name>
<dbReference type="EnsemblMetazoa" id="LLOJ010886-RA">
    <property type="protein sequence ID" value="LLOJ010886-PA"/>
    <property type="gene ID" value="LLOJ010886"/>
</dbReference>
<dbReference type="GO" id="GO:0005549">
    <property type="term" value="F:odorant binding"/>
    <property type="evidence" value="ECO:0007669"/>
    <property type="project" value="InterPro"/>
</dbReference>
<dbReference type="GO" id="GO:0004984">
    <property type="term" value="F:olfactory receptor activity"/>
    <property type="evidence" value="ECO:0007669"/>
    <property type="project" value="InterPro"/>
</dbReference>
<evidence type="ECO:0000256" key="8">
    <source>
        <dbReference type="ARBA" id="ARBA00023170"/>
    </source>
</evidence>
<evidence type="ECO:0000256" key="2">
    <source>
        <dbReference type="ARBA" id="ARBA00022475"/>
    </source>
</evidence>
<dbReference type="AlphaFoldDB" id="A0A3F2ZDB6"/>
<feature type="transmembrane region" description="Helical" evidence="10">
    <location>
        <begin position="126"/>
        <end position="146"/>
    </location>
</feature>
<keyword evidence="9 10" id="KW-0807">Transducer</keyword>